<dbReference type="InterPro" id="IPR046487">
    <property type="entry name" value="DUF6580"/>
</dbReference>
<evidence type="ECO:0000256" key="1">
    <source>
        <dbReference type="SAM" id="Phobius"/>
    </source>
</evidence>
<evidence type="ECO:0000313" key="2">
    <source>
        <dbReference type="EMBL" id="KKW05797.1"/>
    </source>
</evidence>
<proteinExistence type="predicted"/>
<keyword evidence="1" id="KW-0812">Transmembrane</keyword>
<dbReference type="AlphaFoldDB" id="A0A0G1XT79"/>
<dbReference type="PATRIC" id="fig|1618342.3.peg.360"/>
<feature type="transmembrane region" description="Helical" evidence="1">
    <location>
        <begin position="142"/>
        <end position="166"/>
    </location>
</feature>
<name>A0A0G1XT79_9BACT</name>
<sequence>MSKIREIGKNLAVPLAFIILGALSRLLPHLPNATPVGALALFSGFYLPKKQAFLVPLLAMAAADLFLGGHSTLLWVYGSFLLIVALGFLLKGRLKAENVILASLSSSILFFLITNFGVWASTSMYSKDLAGLLQSYVMGIPFLRPTVLGDLFYSGVIFGSYALFFLRRKEEARAKTAIKNINP</sequence>
<evidence type="ECO:0008006" key="4">
    <source>
        <dbReference type="Google" id="ProtNLM"/>
    </source>
</evidence>
<comment type="caution">
    <text evidence="2">The sequence shown here is derived from an EMBL/GenBank/DDBJ whole genome shotgun (WGS) entry which is preliminary data.</text>
</comment>
<protein>
    <recommendedName>
        <fullName evidence="4">Rod shape-determining protein MreD</fullName>
    </recommendedName>
</protein>
<organism evidence="2 3">
    <name type="scientific">candidate division CPR1 bacterium GW2011_GWC1_49_13</name>
    <dbReference type="NCBI Taxonomy" id="1618342"/>
    <lineage>
        <taxon>Bacteria</taxon>
        <taxon>candidate division CPR1</taxon>
    </lineage>
</organism>
<feature type="transmembrane region" description="Helical" evidence="1">
    <location>
        <begin position="74"/>
        <end position="92"/>
    </location>
</feature>
<evidence type="ECO:0000313" key="3">
    <source>
        <dbReference type="Proteomes" id="UP000034119"/>
    </source>
</evidence>
<dbReference type="Proteomes" id="UP000034119">
    <property type="component" value="Unassembled WGS sequence"/>
</dbReference>
<reference evidence="2 3" key="1">
    <citation type="journal article" date="2015" name="Nature">
        <title>rRNA introns, odd ribosomes, and small enigmatic genomes across a large radiation of phyla.</title>
        <authorList>
            <person name="Brown C.T."/>
            <person name="Hug L.A."/>
            <person name="Thomas B.C."/>
            <person name="Sharon I."/>
            <person name="Castelle C.J."/>
            <person name="Singh A."/>
            <person name="Wilkins M.J."/>
            <person name="Williams K.H."/>
            <person name="Banfield J.F."/>
        </authorList>
    </citation>
    <scope>NUCLEOTIDE SEQUENCE [LARGE SCALE GENOMIC DNA]</scope>
</reference>
<gene>
    <name evidence="2" type="ORF">UY40_C0008G0024</name>
</gene>
<dbReference type="STRING" id="1618342.UY40_C0008G0024"/>
<dbReference type="EMBL" id="LCPW01000008">
    <property type="protein sequence ID" value="KKW05797.1"/>
    <property type="molecule type" value="Genomic_DNA"/>
</dbReference>
<keyword evidence="1" id="KW-1133">Transmembrane helix</keyword>
<accession>A0A0G1XT79</accession>
<keyword evidence="1" id="KW-0472">Membrane</keyword>
<feature type="transmembrane region" description="Helical" evidence="1">
    <location>
        <begin position="99"/>
        <end position="122"/>
    </location>
</feature>
<dbReference type="Pfam" id="PF20221">
    <property type="entry name" value="DUF6580"/>
    <property type="match status" value="1"/>
</dbReference>